<keyword evidence="1" id="KW-0378">Hydrolase</keyword>
<dbReference type="Gene3D" id="3.90.320.10">
    <property type="match status" value="1"/>
</dbReference>
<name>A0A8S5UUW0_9CAUD</name>
<keyword evidence="1" id="KW-0540">Nuclease</keyword>
<evidence type="ECO:0000313" key="1">
    <source>
        <dbReference type="EMBL" id="DAF98265.1"/>
    </source>
</evidence>
<keyword evidence="1" id="KW-0269">Exonuclease</keyword>
<protein>
    <submittedName>
        <fullName evidence="1">Exonuclease</fullName>
    </submittedName>
</protein>
<accession>A0A8S5UUW0</accession>
<proteinExistence type="predicted"/>
<reference evidence="1" key="1">
    <citation type="journal article" date="2021" name="Proc. Natl. Acad. Sci. U.S.A.">
        <title>A Catalog of Tens of Thousands of Viruses from Human Metagenomes Reveals Hidden Associations with Chronic Diseases.</title>
        <authorList>
            <person name="Tisza M.J."/>
            <person name="Buck C.B."/>
        </authorList>
    </citation>
    <scope>NUCLEOTIDE SEQUENCE</scope>
    <source>
        <strain evidence="1">CtaDn21</strain>
    </source>
</reference>
<organism evidence="1">
    <name type="scientific">Siphoviridae sp. ctaDn21</name>
    <dbReference type="NCBI Taxonomy" id="2825563"/>
    <lineage>
        <taxon>Viruses</taxon>
        <taxon>Duplodnaviria</taxon>
        <taxon>Heunggongvirae</taxon>
        <taxon>Uroviricota</taxon>
        <taxon>Caudoviricetes</taxon>
    </lineage>
</organism>
<sequence>MSNKLSRIAKMVAAEKVNEPAINFVDKFTHIIENTQEPYTPSTYYKPSGVGGCLRKMYFERTGQALQDNASYNLIAMGEAGTFRHEVLQEYMVRLSKTDPDFEWLDVAEYLEENPVEGTIVDKDFVKNEYETKCKNELLQLSFLCDGLVRWQGKTYIMEIKTETMFKFNKHTEPYEEHKMQATCYGMCLGVDDVLFLYENRDNFEKKAYTYHITDAMKEQVLDKLVTCEEYVERGESPKIYCSSNYCPYCRKEGRSL</sequence>
<dbReference type="GO" id="GO:0004527">
    <property type="term" value="F:exonuclease activity"/>
    <property type="evidence" value="ECO:0007669"/>
    <property type="project" value="UniProtKB-KW"/>
</dbReference>
<dbReference type="EMBL" id="BK016144">
    <property type="protein sequence ID" value="DAF98265.1"/>
    <property type="molecule type" value="Genomic_DNA"/>
</dbReference>
<dbReference type="InterPro" id="IPR011604">
    <property type="entry name" value="PDDEXK-like_dom_sf"/>
</dbReference>